<protein>
    <submittedName>
        <fullName evidence="3">Phytase</fullName>
    </submittedName>
</protein>
<evidence type="ECO:0000313" key="4">
    <source>
        <dbReference type="Proteomes" id="UP000460290"/>
    </source>
</evidence>
<dbReference type="Gene3D" id="2.120.10.30">
    <property type="entry name" value="TolB, C-terminal domain"/>
    <property type="match status" value="1"/>
</dbReference>
<accession>A0A844Z3W3</accession>
<dbReference type="EMBL" id="WTYZ01000001">
    <property type="protein sequence ID" value="MXO82615.1"/>
    <property type="molecule type" value="Genomic_DNA"/>
</dbReference>
<dbReference type="PROSITE" id="PS51662">
    <property type="entry name" value="BP_PHYTASE"/>
    <property type="match status" value="1"/>
</dbReference>
<dbReference type="SUPFAM" id="SSF50956">
    <property type="entry name" value="Thermostable phytase (3-phytase)"/>
    <property type="match status" value="1"/>
</dbReference>
<sequence length="326" mass="33822">MMGDPAVSVTASAETVPVGTANDDAADDPAIWRNPDNPAGSFVVATDKKAGLYVYNLRGEVMDFNAGGRLNNVDLLDLGALGVVVAASDRTDPANSRVALYRLDTASGKLAGIGSIASGAGEAYGLCMLAKAGGQSVFAVLKDGTIREYALNNLGGPDPKPTSTLLREFSVPTQPEGCVADPRDGTLYIGEENAGIWRFADGATSGELVATIDNKQLVADVEGLAIAIDGKDGGWLIASSQGDNAYARYSLPDMTPAGRFRIGAGQFGATEETDGIALHTGSFGARFPGGVFVAQDGKNEPAAQNFKLVSWQDVEKALDTWTKSTP</sequence>
<dbReference type="AlphaFoldDB" id="A0A844Z3W3"/>
<dbReference type="OrthoDB" id="8696437at2"/>
<dbReference type="Proteomes" id="UP000460290">
    <property type="component" value="Unassembled WGS sequence"/>
</dbReference>
<dbReference type="Pfam" id="PF02333">
    <property type="entry name" value="Phytase"/>
    <property type="match status" value="1"/>
</dbReference>
<evidence type="ECO:0000313" key="3">
    <source>
        <dbReference type="EMBL" id="MXO82615.1"/>
    </source>
</evidence>
<comment type="caution">
    <text evidence="3">The sequence shown here is derived from an EMBL/GenBank/DDBJ whole genome shotgun (WGS) entry which is preliminary data.</text>
</comment>
<dbReference type="InterPro" id="IPR011042">
    <property type="entry name" value="6-blade_b-propeller_TolB-like"/>
</dbReference>
<proteinExistence type="predicted"/>
<feature type="region of interest" description="Disordered" evidence="1">
    <location>
        <begin position="1"/>
        <end position="28"/>
    </location>
</feature>
<dbReference type="InterPro" id="IPR003431">
    <property type="entry name" value="B-propeller_Phytase"/>
</dbReference>
<dbReference type="GO" id="GO:0016158">
    <property type="term" value="F:inositol hexakisphosphate 3-phosphatase activity"/>
    <property type="evidence" value="ECO:0007669"/>
    <property type="project" value="InterPro"/>
</dbReference>
<organism evidence="3 4">
    <name type="scientific">Pontixanthobacter aestiaquae</name>
    <dbReference type="NCBI Taxonomy" id="1509367"/>
    <lineage>
        <taxon>Bacteria</taxon>
        <taxon>Pseudomonadati</taxon>
        <taxon>Pseudomonadota</taxon>
        <taxon>Alphaproteobacteria</taxon>
        <taxon>Sphingomonadales</taxon>
        <taxon>Erythrobacteraceae</taxon>
        <taxon>Pontixanthobacter</taxon>
    </lineage>
</organism>
<gene>
    <name evidence="3" type="ORF">GRI35_04415</name>
</gene>
<keyword evidence="4" id="KW-1185">Reference proteome</keyword>
<evidence type="ECO:0000259" key="2">
    <source>
        <dbReference type="PROSITE" id="PS51662"/>
    </source>
</evidence>
<evidence type="ECO:0000256" key="1">
    <source>
        <dbReference type="SAM" id="MobiDB-lite"/>
    </source>
</evidence>
<reference evidence="3 4" key="1">
    <citation type="submission" date="2019-12" db="EMBL/GenBank/DDBJ databases">
        <title>Genomic-based taxomic classification of the family Erythrobacteraceae.</title>
        <authorList>
            <person name="Xu L."/>
        </authorList>
    </citation>
    <scope>NUCLEOTIDE SEQUENCE [LARGE SCALE GENOMIC DNA]</scope>
    <source>
        <strain evidence="3 4">KCTC 42006</strain>
    </source>
</reference>
<feature type="domain" description="BPP" evidence="2">
    <location>
        <begin position="1"/>
        <end position="318"/>
    </location>
</feature>
<name>A0A844Z3W3_9SPHN</name>